<name>A0ABS6RWK1_9BACT</name>
<comment type="caution">
    <text evidence="1">The sequence shown here is derived from an EMBL/GenBank/DDBJ whole genome shotgun (WGS) entry which is preliminary data.</text>
</comment>
<dbReference type="EMBL" id="JABXWD010000064">
    <property type="protein sequence ID" value="MBV6341001.1"/>
    <property type="molecule type" value="Genomic_DNA"/>
</dbReference>
<evidence type="ECO:0000313" key="1">
    <source>
        <dbReference type="EMBL" id="MBV6341001.1"/>
    </source>
</evidence>
<accession>A0ABS6RWK1</accession>
<gene>
    <name evidence="1" type="ORF">HWQ67_05340</name>
</gene>
<proteinExistence type="predicted"/>
<organism evidence="1 2">
    <name type="scientific">Candidatus Magnetobacterium casense</name>
    <dbReference type="NCBI Taxonomy" id="1455061"/>
    <lineage>
        <taxon>Bacteria</taxon>
        <taxon>Pseudomonadati</taxon>
        <taxon>Nitrospirota</taxon>
        <taxon>Thermodesulfovibrionia</taxon>
        <taxon>Thermodesulfovibrionales</taxon>
        <taxon>Candidatus Magnetobacteriaceae</taxon>
        <taxon>Candidatus Magnetobacterium</taxon>
    </lineage>
</organism>
<keyword evidence="2" id="KW-1185">Reference proteome</keyword>
<sequence>MTQWLDRKKYKEKFRGYFNGDHKLSLICVNDEQEIGDVATWLLETMQDKQTIASAVYHSQVKALRHGLLEQITHELGARDNFPNYYKRVDILSKPKESPLIVNNYNTVADKSSAGNDMPISNIEQTINTNIPDEATKLILKKRTL</sequence>
<dbReference type="Proteomes" id="UP001196980">
    <property type="component" value="Unassembled WGS sequence"/>
</dbReference>
<evidence type="ECO:0000313" key="2">
    <source>
        <dbReference type="Proteomes" id="UP001196980"/>
    </source>
</evidence>
<protein>
    <submittedName>
        <fullName evidence="1">Uncharacterized protein</fullName>
    </submittedName>
</protein>
<reference evidence="1 2" key="1">
    <citation type="journal article" date="2020" name="J Geophys Res Biogeosci">
        <title>Magnetotaxis as an Adaptation to Enable Bacterial Shuttling of Microbial Sulfur and Sulfur Cycling Across Aquatic Oxic#Anoxic Interfaces.</title>
        <authorList>
            <person name="Li J."/>
            <person name="Liu P."/>
            <person name="Wang J."/>
            <person name="Roberts A.P."/>
            <person name="Pan Y."/>
        </authorList>
    </citation>
    <scope>NUCLEOTIDE SEQUENCE [LARGE SCALE GENOMIC DNA]</scope>
    <source>
        <strain evidence="1 2">MYR-1_YQ</strain>
    </source>
</reference>